<feature type="domain" description="GST C-terminal" evidence="4">
    <location>
        <begin position="95"/>
        <end position="227"/>
    </location>
</feature>
<dbReference type="SUPFAM" id="SSF47616">
    <property type="entry name" value="GST C-terminal domain-like"/>
    <property type="match status" value="1"/>
</dbReference>
<dbReference type="Gene3D" id="1.20.1050.10">
    <property type="match status" value="1"/>
</dbReference>
<keyword evidence="2" id="KW-0963">Cytoplasm</keyword>
<dbReference type="GO" id="GO:0006749">
    <property type="term" value="P:glutathione metabolic process"/>
    <property type="evidence" value="ECO:0007669"/>
    <property type="project" value="TreeGrafter"/>
</dbReference>
<organism evidence="5 6">
    <name type="scientific">Triparma strigata</name>
    <dbReference type="NCBI Taxonomy" id="1606541"/>
    <lineage>
        <taxon>Eukaryota</taxon>
        <taxon>Sar</taxon>
        <taxon>Stramenopiles</taxon>
        <taxon>Ochrophyta</taxon>
        <taxon>Bolidophyceae</taxon>
        <taxon>Parmales</taxon>
        <taxon>Triparmaceae</taxon>
        <taxon>Triparma</taxon>
    </lineage>
</organism>
<name>A0A9W7EE44_9STRA</name>
<dbReference type="InterPro" id="IPR051369">
    <property type="entry name" value="GST_Theta"/>
</dbReference>
<evidence type="ECO:0000256" key="1">
    <source>
        <dbReference type="ARBA" id="ARBA00004496"/>
    </source>
</evidence>
<dbReference type="GO" id="GO:0004364">
    <property type="term" value="F:glutathione transferase activity"/>
    <property type="evidence" value="ECO:0007669"/>
    <property type="project" value="TreeGrafter"/>
</dbReference>
<dbReference type="PANTHER" id="PTHR43917:SF8">
    <property type="entry name" value="GH16740P-RELATED"/>
    <property type="match status" value="1"/>
</dbReference>
<dbReference type="PANTHER" id="PTHR43917">
    <property type="match status" value="1"/>
</dbReference>
<feature type="domain" description="GST N-terminal" evidence="3">
    <location>
        <begin position="1"/>
        <end position="89"/>
    </location>
</feature>
<protein>
    <recommendedName>
        <fullName evidence="7">Glutathione transferase</fullName>
    </recommendedName>
</protein>
<dbReference type="InterPro" id="IPR036249">
    <property type="entry name" value="Thioredoxin-like_sf"/>
</dbReference>
<dbReference type="InterPro" id="IPR036282">
    <property type="entry name" value="Glutathione-S-Trfase_C_sf"/>
</dbReference>
<dbReference type="Pfam" id="PF02798">
    <property type="entry name" value="GST_N"/>
    <property type="match status" value="1"/>
</dbReference>
<dbReference type="Gene3D" id="3.40.30.10">
    <property type="entry name" value="Glutaredoxin"/>
    <property type="match status" value="1"/>
</dbReference>
<evidence type="ECO:0000313" key="6">
    <source>
        <dbReference type="Proteomes" id="UP001165085"/>
    </source>
</evidence>
<evidence type="ECO:0000259" key="4">
    <source>
        <dbReference type="PROSITE" id="PS50405"/>
    </source>
</evidence>
<dbReference type="Proteomes" id="UP001165085">
    <property type="component" value="Unassembled WGS sequence"/>
</dbReference>
<dbReference type="AlphaFoldDB" id="A0A9W7EE44"/>
<dbReference type="InterPro" id="IPR010987">
    <property type="entry name" value="Glutathione-S-Trfase_C-like"/>
</dbReference>
<accession>A0A9W7EE44</accession>
<proteinExistence type="predicted"/>
<dbReference type="EMBL" id="BRXY01000190">
    <property type="protein sequence ID" value="GMH75512.1"/>
    <property type="molecule type" value="Genomic_DNA"/>
</dbReference>
<sequence length="229" mass="26535">MGLRLYGHWVSQPARSVLWLLHMKDKAIGRDFDFHKVEPMKGDTRKSSFTDLFPTARSPAIHEPDNNDFKLAEGSAILQYLCEKNNWEDWYPSSDLQSRARVNEYLSSHHTTSRRCTLKVFHPVMMSIMKPEGPAVDYAALEAVSQKEANRFSSTWLQNGPFVGGFEAPTIADLFAYTEFAQIPQMDIFEKYDDDRVEEWLARMRELPHHDDVHRSLFKLTALKRKLGK</sequence>
<evidence type="ECO:0000313" key="5">
    <source>
        <dbReference type="EMBL" id="GMH75512.1"/>
    </source>
</evidence>
<evidence type="ECO:0008006" key="7">
    <source>
        <dbReference type="Google" id="ProtNLM"/>
    </source>
</evidence>
<dbReference type="PROSITE" id="PS50405">
    <property type="entry name" value="GST_CTER"/>
    <property type="match status" value="1"/>
</dbReference>
<gene>
    <name evidence="5" type="ORF">TrST_g13095</name>
</gene>
<keyword evidence="6" id="KW-1185">Reference proteome</keyword>
<reference evidence="6" key="1">
    <citation type="journal article" date="2023" name="Commun. Biol.">
        <title>Genome analysis of Parmales, the sister group of diatoms, reveals the evolutionary specialization of diatoms from phago-mixotrophs to photoautotrophs.</title>
        <authorList>
            <person name="Ban H."/>
            <person name="Sato S."/>
            <person name="Yoshikawa S."/>
            <person name="Yamada K."/>
            <person name="Nakamura Y."/>
            <person name="Ichinomiya M."/>
            <person name="Sato N."/>
            <person name="Blanc-Mathieu R."/>
            <person name="Endo H."/>
            <person name="Kuwata A."/>
            <person name="Ogata H."/>
        </authorList>
    </citation>
    <scope>NUCLEOTIDE SEQUENCE [LARGE SCALE GENOMIC DNA]</scope>
    <source>
        <strain evidence="6">NIES 3701</strain>
    </source>
</reference>
<dbReference type="InterPro" id="IPR004045">
    <property type="entry name" value="Glutathione_S-Trfase_N"/>
</dbReference>
<dbReference type="OrthoDB" id="2309723at2759"/>
<dbReference type="GO" id="GO:0005737">
    <property type="term" value="C:cytoplasm"/>
    <property type="evidence" value="ECO:0007669"/>
    <property type="project" value="UniProtKB-SubCell"/>
</dbReference>
<comment type="subcellular location">
    <subcellularLocation>
        <location evidence="1">Cytoplasm</location>
    </subcellularLocation>
</comment>
<evidence type="ECO:0000256" key="2">
    <source>
        <dbReference type="ARBA" id="ARBA00022490"/>
    </source>
</evidence>
<dbReference type="PROSITE" id="PS50404">
    <property type="entry name" value="GST_NTER"/>
    <property type="match status" value="1"/>
</dbReference>
<comment type="caution">
    <text evidence="5">The sequence shown here is derived from an EMBL/GenBank/DDBJ whole genome shotgun (WGS) entry which is preliminary data.</text>
</comment>
<evidence type="ECO:0000259" key="3">
    <source>
        <dbReference type="PROSITE" id="PS50404"/>
    </source>
</evidence>
<dbReference type="SUPFAM" id="SSF52833">
    <property type="entry name" value="Thioredoxin-like"/>
    <property type="match status" value="1"/>
</dbReference>